<gene>
    <name evidence="1" type="ORF">OKA05_25865</name>
</gene>
<dbReference type="Proteomes" id="UP001320876">
    <property type="component" value="Unassembled WGS sequence"/>
</dbReference>
<evidence type="ECO:0000313" key="2">
    <source>
        <dbReference type="Proteomes" id="UP001320876"/>
    </source>
</evidence>
<dbReference type="RefSeq" id="WP_264490120.1">
    <property type="nucleotide sequence ID" value="NZ_JAPDDT010000020.1"/>
</dbReference>
<organism evidence="1 2">
    <name type="scientific">Luteolibacter arcticus</name>
    <dbReference type="NCBI Taxonomy" id="1581411"/>
    <lineage>
        <taxon>Bacteria</taxon>
        <taxon>Pseudomonadati</taxon>
        <taxon>Verrucomicrobiota</taxon>
        <taxon>Verrucomicrobiia</taxon>
        <taxon>Verrucomicrobiales</taxon>
        <taxon>Verrucomicrobiaceae</taxon>
        <taxon>Luteolibacter</taxon>
    </lineage>
</organism>
<dbReference type="EMBL" id="JAPDDT010000020">
    <property type="protein sequence ID" value="MCW1926012.1"/>
    <property type="molecule type" value="Genomic_DNA"/>
</dbReference>
<protein>
    <submittedName>
        <fullName evidence="1">Uncharacterized protein</fullName>
    </submittedName>
</protein>
<proteinExistence type="predicted"/>
<name>A0ABT3GR76_9BACT</name>
<evidence type="ECO:0000313" key="1">
    <source>
        <dbReference type="EMBL" id="MCW1926012.1"/>
    </source>
</evidence>
<reference evidence="1 2" key="1">
    <citation type="submission" date="2022-10" db="EMBL/GenBank/DDBJ databases">
        <title>Luteolibacter arcticus strain CCTCC AB 2014275, whole genome shotgun sequencing project.</title>
        <authorList>
            <person name="Zhao G."/>
            <person name="Shen L."/>
        </authorList>
    </citation>
    <scope>NUCLEOTIDE SEQUENCE [LARGE SCALE GENOMIC DNA]</scope>
    <source>
        <strain evidence="1 2">CCTCC AB 2014275</strain>
    </source>
</reference>
<accession>A0ABT3GR76</accession>
<keyword evidence="2" id="KW-1185">Reference proteome</keyword>
<comment type="caution">
    <text evidence="1">The sequence shown here is derived from an EMBL/GenBank/DDBJ whole genome shotgun (WGS) entry which is preliminary data.</text>
</comment>
<sequence length="158" mass="18271">MLIISATRTLIFGIVFSIYSFMGESRAESLQEKINYDNFSLARKDFSDRQGGMPYISGGKEIVNKDSDRAMSDADIGVLAIYLFERGNVGEREFFMGLLSDNKIVRCASCYVMKHKYGHSEDIPPFRYEDDPLSDANWKNIEFWRTRILEQRPREVSK</sequence>